<evidence type="ECO:0000313" key="3">
    <source>
        <dbReference type="Proteomes" id="UP000546642"/>
    </source>
</evidence>
<feature type="region of interest" description="Disordered" evidence="1">
    <location>
        <begin position="1"/>
        <end position="21"/>
    </location>
</feature>
<dbReference type="RefSeq" id="WP_184075858.1">
    <property type="nucleotide sequence ID" value="NZ_JACHDS010000001.1"/>
</dbReference>
<dbReference type="AlphaFoldDB" id="A0A7W9YI52"/>
<keyword evidence="3" id="KW-1185">Reference proteome</keyword>
<sequence length="68" mass="7740">MAWSWRYETGNGKPLDDEEMPGELFTSRGDAETWLGENWQDLAEAGAAQVTLLEDDRTVYTMSLEEPE</sequence>
<accession>A0A7W9YI52</accession>
<reference evidence="2 3" key="1">
    <citation type="submission" date="2020-08" db="EMBL/GenBank/DDBJ databases">
        <title>Sequencing the genomes of 1000 actinobacteria strains.</title>
        <authorList>
            <person name="Klenk H.-P."/>
        </authorList>
    </citation>
    <scope>NUCLEOTIDE SEQUENCE [LARGE SCALE GENOMIC DNA]</scope>
    <source>
        <strain evidence="2 3">DSM 46659</strain>
    </source>
</reference>
<dbReference type="EMBL" id="JACHDS010000001">
    <property type="protein sequence ID" value="MBB6172572.1"/>
    <property type="molecule type" value="Genomic_DNA"/>
</dbReference>
<evidence type="ECO:0000256" key="1">
    <source>
        <dbReference type="SAM" id="MobiDB-lite"/>
    </source>
</evidence>
<protein>
    <submittedName>
        <fullName evidence="2">Uncharacterized protein</fullName>
    </submittedName>
</protein>
<proteinExistence type="predicted"/>
<dbReference type="Proteomes" id="UP000546642">
    <property type="component" value="Unassembled WGS sequence"/>
</dbReference>
<organism evidence="2 3">
    <name type="scientific">Nocardiopsis mwathae</name>
    <dbReference type="NCBI Taxonomy" id="1472723"/>
    <lineage>
        <taxon>Bacteria</taxon>
        <taxon>Bacillati</taxon>
        <taxon>Actinomycetota</taxon>
        <taxon>Actinomycetes</taxon>
        <taxon>Streptosporangiales</taxon>
        <taxon>Nocardiopsidaceae</taxon>
        <taxon>Nocardiopsis</taxon>
    </lineage>
</organism>
<name>A0A7W9YI52_9ACTN</name>
<evidence type="ECO:0000313" key="2">
    <source>
        <dbReference type="EMBL" id="MBB6172572.1"/>
    </source>
</evidence>
<gene>
    <name evidence="2" type="ORF">HNR23_002632</name>
</gene>
<comment type="caution">
    <text evidence="2">The sequence shown here is derived from an EMBL/GenBank/DDBJ whole genome shotgun (WGS) entry which is preliminary data.</text>
</comment>